<protein>
    <submittedName>
        <fullName evidence="1">Uncharacterized protein</fullName>
    </submittedName>
</protein>
<comment type="caution">
    <text evidence="1">The sequence shown here is derived from an EMBL/GenBank/DDBJ whole genome shotgun (WGS) entry which is preliminary data.</text>
</comment>
<dbReference type="EMBL" id="BART01006564">
    <property type="protein sequence ID" value="GAG65852.1"/>
    <property type="molecule type" value="Genomic_DNA"/>
</dbReference>
<proteinExistence type="predicted"/>
<reference evidence="1" key="1">
    <citation type="journal article" date="2014" name="Front. Microbiol.">
        <title>High frequency of phylogenetically diverse reductive dehalogenase-homologous genes in deep subseafloor sedimentary metagenomes.</title>
        <authorList>
            <person name="Kawai M."/>
            <person name="Futagami T."/>
            <person name="Toyoda A."/>
            <person name="Takaki Y."/>
            <person name="Nishi S."/>
            <person name="Hori S."/>
            <person name="Arai W."/>
            <person name="Tsubouchi T."/>
            <person name="Morono Y."/>
            <person name="Uchiyama I."/>
            <person name="Ito T."/>
            <person name="Fujiyama A."/>
            <person name="Inagaki F."/>
            <person name="Takami H."/>
        </authorList>
    </citation>
    <scope>NUCLEOTIDE SEQUENCE</scope>
    <source>
        <strain evidence="1">Expedition CK06-06</strain>
    </source>
</reference>
<dbReference type="AlphaFoldDB" id="X1A6Q6"/>
<feature type="non-terminal residue" evidence="1">
    <location>
        <position position="86"/>
    </location>
</feature>
<organism evidence="1">
    <name type="scientific">marine sediment metagenome</name>
    <dbReference type="NCBI Taxonomy" id="412755"/>
    <lineage>
        <taxon>unclassified sequences</taxon>
        <taxon>metagenomes</taxon>
        <taxon>ecological metagenomes</taxon>
    </lineage>
</organism>
<sequence>MTIHDIVTKEYAQITAPMSSANLKGCHEVQNLGAVLSYTRRYLWMTLMEVQEGDPVEEIKVAPEPATPEQLASLWEYHETDHMTEG</sequence>
<accession>X1A6Q6</accession>
<name>X1A6Q6_9ZZZZ</name>
<evidence type="ECO:0000313" key="1">
    <source>
        <dbReference type="EMBL" id="GAG65852.1"/>
    </source>
</evidence>
<gene>
    <name evidence="1" type="ORF">S01H4_14977</name>
</gene>